<evidence type="ECO:0000313" key="3">
    <source>
        <dbReference type="Proteomes" id="UP000215914"/>
    </source>
</evidence>
<protein>
    <submittedName>
        <fullName evidence="2">Uncharacterized protein</fullName>
    </submittedName>
</protein>
<comment type="caution">
    <text evidence="2">The sequence shown here is derived from an EMBL/GenBank/DDBJ whole genome shotgun (WGS) entry which is preliminary data.</text>
</comment>
<reference evidence="2" key="1">
    <citation type="journal article" date="2017" name="Nature">
        <title>The sunflower genome provides insights into oil metabolism, flowering and Asterid evolution.</title>
        <authorList>
            <person name="Badouin H."/>
            <person name="Gouzy J."/>
            <person name="Grassa C.J."/>
            <person name="Murat F."/>
            <person name="Staton S.E."/>
            <person name="Cottret L."/>
            <person name="Lelandais-Briere C."/>
            <person name="Owens G.L."/>
            <person name="Carrere S."/>
            <person name="Mayjonade B."/>
            <person name="Legrand L."/>
            <person name="Gill N."/>
            <person name="Kane N.C."/>
            <person name="Bowers J.E."/>
            <person name="Hubner S."/>
            <person name="Bellec A."/>
            <person name="Berard A."/>
            <person name="Berges H."/>
            <person name="Blanchet N."/>
            <person name="Boniface M.C."/>
            <person name="Brunel D."/>
            <person name="Catrice O."/>
            <person name="Chaidir N."/>
            <person name="Claudel C."/>
            <person name="Donnadieu C."/>
            <person name="Faraut T."/>
            <person name="Fievet G."/>
            <person name="Helmstetter N."/>
            <person name="King M."/>
            <person name="Knapp S.J."/>
            <person name="Lai Z."/>
            <person name="Le Paslier M.C."/>
            <person name="Lippi Y."/>
            <person name="Lorenzon L."/>
            <person name="Mandel J.R."/>
            <person name="Marage G."/>
            <person name="Marchand G."/>
            <person name="Marquand E."/>
            <person name="Bret-Mestries E."/>
            <person name="Morien E."/>
            <person name="Nambeesan S."/>
            <person name="Nguyen T."/>
            <person name="Pegot-Espagnet P."/>
            <person name="Pouilly N."/>
            <person name="Raftis F."/>
            <person name="Sallet E."/>
            <person name="Schiex T."/>
            <person name="Thomas J."/>
            <person name="Vandecasteele C."/>
            <person name="Vares D."/>
            <person name="Vear F."/>
            <person name="Vautrin S."/>
            <person name="Crespi M."/>
            <person name="Mangin B."/>
            <person name="Burke J.M."/>
            <person name="Salse J."/>
            <person name="Munos S."/>
            <person name="Vincourt P."/>
            <person name="Rieseberg L.H."/>
            <person name="Langlade N.B."/>
        </authorList>
    </citation>
    <scope>NUCLEOTIDE SEQUENCE</scope>
    <source>
        <tissue evidence="2">Leaves</tissue>
    </source>
</reference>
<reference evidence="2" key="2">
    <citation type="submission" date="2020-06" db="EMBL/GenBank/DDBJ databases">
        <title>Helianthus annuus Genome sequencing and assembly Release 2.</title>
        <authorList>
            <person name="Gouzy J."/>
            <person name="Langlade N."/>
            <person name="Munos S."/>
        </authorList>
    </citation>
    <scope>NUCLEOTIDE SEQUENCE</scope>
    <source>
        <tissue evidence="2">Leaves</tissue>
    </source>
</reference>
<organism evidence="2 3">
    <name type="scientific">Helianthus annuus</name>
    <name type="common">Common sunflower</name>
    <dbReference type="NCBI Taxonomy" id="4232"/>
    <lineage>
        <taxon>Eukaryota</taxon>
        <taxon>Viridiplantae</taxon>
        <taxon>Streptophyta</taxon>
        <taxon>Embryophyta</taxon>
        <taxon>Tracheophyta</taxon>
        <taxon>Spermatophyta</taxon>
        <taxon>Magnoliopsida</taxon>
        <taxon>eudicotyledons</taxon>
        <taxon>Gunneridae</taxon>
        <taxon>Pentapetalae</taxon>
        <taxon>asterids</taxon>
        <taxon>campanulids</taxon>
        <taxon>Asterales</taxon>
        <taxon>Asteraceae</taxon>
        <taxon>Asteroideae</taxon>
        <taxon>Heliantheae alliance</taxon>
        <taxon>Heliantheae</taxon>
        <taxon>Helianthus</taxon>
    </lineage>
</organism>
<feature type="transmembrane region" description="Helical" evidence="1">
    <location>
        <begin position="6"/>
        <end position="25"/>
    </location>
</feature>
<sequence>MFSKIMLMLVGYIHVVTGCLLLFFYNMIGVTKSAKDTFSKLIMIMLIKTII</sequence>
<gene>
    <name evidence="2" type="ORF">HanXRQr2_Chr04g0168401</name>
</gene>
<keyword evidence="1" id="KW-0472">Membrane</keyword>
<keyword evidence="1" id="KW-1133">Transmembrane helix</keyword>
<proteinExistence type="predicted"/>
<name>A0A9K3J7P9_HELAN</name>
<dbReference type="EMBL" id="MNCJ02000319">
    <property type="protein sequence ID" value="KAF5810354.1"/>
    <property type="molecule type" value="Genomic_DNA"/>
</dbReference>
<accession>A0A9K3J7P9</accession>
<evidence type="ECO:0000313" key="2">
    <source>
        <dbReference type="EMBL" id="KAF5810354.1"/>
    </source>
</evidence>
<dbReference type="AlphaFoldDB" id="A0A9K3J7P9"/>
<dbReference type="Gramene" id="mRNA:HanXRQr2_Chr04g0168401">
    <property type="protein sequence ID" value="CDS:HanXRQr2_Chr04g0168401.1"/>
    <property type="gene ID" value="HanXRQr2_Chr04g0168401"/>
</dbReference>
<keyword evidence="3" id="KW-1185">Reference proteome</keyword>
<keyword evidence="1" id="KW-0812">Transmembrane</keyword>
<dbReference type="PROSITE" id="PS51257">
    <property type="entry name" value="PROKAR_LIPOPROTEIN"/>
    <property type="match status" value="1"/>
</dbReference>
<dbReference type="Proteomes" id="UP000215914">
    <property type="component" value="Unassembled WGS sequence"/>
</dbReference>
<evidence type="ECO:0000256" key="1">
    <source>
        <dbReference type="SAM" id="Phobius"/>
    </source>
</evidence>